<dbReference type="InterPro" id="IPR027417">
    <property type="entry name" value="P-loop_NTPase"/>
</dbReference>
<dbReference type="RefSeq" id="WP_166882710.1">
    <property type="nucleotide sequence ID" value="NZ_WHJH01000240.1"/>
</dbReference>
<dbReference type="InterPro" id="IPR052933">
    <property type="entry name" value="DNA_Protect_Modify"/>
</dbReference>
<accession>A0ABX0P5M6</accession>
<reference evidence="1 2" key="1">
    <citation type="submission" date="2019-10" db="EMBL/GenBank/DDBJ databases">
        <title>Taxonomy of Antarctic Massilia spp.: description of Massilia rubra sp. nov., Massilia aquatica sp. nov., Massilia mucilaginosa sp. nov., Massilia frigida sp. nov. isolated from streams, lakes and regoliths.</title>
        <authorList>
            <person name="Holochova P."/>
            <person name="Sedlacek I."/>
            <person name="Kralova S."/>
            <person name="Maslanova I."/>
            <person name="Busse H.-J."/>
            <person name="Stankova E."/>
            <person name="Vrbovska V."/>
            <person name="Kovarovic V."/>
            <person name="Bartak M."/>
            <person name="Svec P."/>
            <person name="Pantucek R."/>
        </authorList>
    </citation>
    <scope>NUCLEOTIDE SEQUENCE [LARGE SCALE GENOMIC DNA]</scope>
    <source>
        <strain evidence="1 2">CCM 8733</strain>
    </source>
</reference>
<evidence type="ECO:0000313" key="2">
    <source>
        <dbReference type="Proteomes" id="UP000609726"/>
    </source>
</evidence>
<evidence type="ECO:0008006" key="3">
    <source>
        <dbReference type="Google" id="ProtNLM"/>
    </source>
</evidence>
<organism evidence="1 2">
    <name type="scientific">Massilia mucilaginosa</name>
    <dbReference type="NCBI Taxonomy" id="2609282"/>
    <lineage>
        <taxon>Bacteria</taxon>
        <taxon>Pseudomonadati</taxon>
        <taxon>Pseudomonadota</taxon>
        <taxon>Betaproteobacteria</taxon>
        <taxon>Burkholderiales</taxon>
        <taxon>Oxalobacteraceae</taxon>
        <taxon>Telluria group</taxon>
        <taxon>Massilia</taxon>
    </lineage>
</organism>
<dbReference type="PANTHER" id="PTHR41313">
    <property type="entry name" value="ADENINE-SPECIFIC METHYLTRANSFERASE"/>
    <property type="match status" value="1"/>
</dbReference>
<sequence length="114" mass="12895">MDKITARMERVQGDKTKDRLLTFEQMGIDDLTVDEAHEFKNLFYSSRLTGVKGMGNKTGSQKSFDLYNKVRVLRESPKGTVTFMTGTPISNSAVEMYNMMRFLAADELAELGLE</sequence>
<keyword evidence="2" id="KW-1185">Reference proteome</keyword>
<dbReference type="EMBL" id="WHJH01000240">
    <property type="protein sequence ID" value="NHZ94050.1"/>
    <property type="molecule type" value="Genomic_DNA"/>
</dbReference>
<gene>
    <name evidence="1" type="ORF">F2P45_34480</name>
</gene>
<proteinExistence type="predicted"/>
<dbReference type="Gene3D" id="3.40.50.10810">
    <property type="entry name" value="Tandem AAA-ATPase domain"/>
    <property type="match status" value="1"/>
</dbReference>
<dbReference type="PANTHER" id="PTHR41313:SF1">
    <property type="entry name" value="DNA METHYLASE ADENINE-SPECIFIC DOMAIN-CONTAINING PROTEIN"/>
    <property type="match status" value="1"/>
</dbReference>
<dbReference type="SUPFAM" id="SSF52540">
    <property type="entry name" value="P-loop containing nucleoside triphosphate hydrolases"/>
    <property type="match status" value="1"/>
</dbReference>
<dbReference type="Proteomes" id="UP000609726">
    <property type="component" value="Unassembled WGS sequence"/>
</dbReference>
<dbReference type="InterPro" id="IPR038718">
    <property type="entry name" value="SNF2-like_sf"/>
</dbReference>
<feature type="non-terminal residue" evidence="1">
    <location>
        <position position="114"/>
    </location>
</feature>
<name>A0ABX0P5M6_9BURK</name>
<comment type="caution">
    <text evidence="1">The sequence shown here is derived from an EMBL/GenBank/DDBJ whole genome shotgun (WGS) entry which is preliminary data.</text>
</comment>
<evidence type="ECO:0000313" key="1">
    <source>
        <dbReference type="EMBL" id="NHZ94050.1"/>
    </source>
</evidence>
<protein>
    <recommendedName>
        <fullName evidence="3">Helicase</fullName>
    </recommendedName>
</protein>